<dbReference type="Gene3D" id="1.20.1440.110">
    <property type="entry name" value="acylaminoacyl peptidase"/>
    <property type="match status" value="1"/>
</dbReference>
<dbReference type="Gene3D" id="3.40.50.1820">
    <property type="entry name" value="alpha/beta hydrolase"/>
    <property type="match status" value="1"/>
</dbReference>
<comment type="caution">
    <text evidence="2">The sequence shown here is derived from an EMBL/GenBank/DDBJ whole genome shotgun (WGS) entry which is preliminary data.</text>
</comment>
<evidence type="ECO:0000313" key="2">
    <source>
        <dbReference type="EMBL" id="EET89291.1"/>
    </source>
</evidence>
<organism evidence="2 3">
    <name type="scientific">Clostridium carboxidivorans P7</name>
    <dbReference type="NCBI Taxonomy" id="536227"/>
    <lineage>
        <taxon>Bacteria</taxon>
        <taxon>Bacillati</taxon>
        <taxon>Bacillota</taxon>
        <taxon>Clostridia</taxon>
        <taxon>Eubacteriales</taxon>
        <taxon>Clostridiaceae</taxon>
        <taxon>Clostridium</taxon>
    </lineage>
</organism>
<accession>C6PNH0</accession>
<sequence>MELKKEDTVMSIEFSRWPNNYMMSYQVTKALGMASLGATDVTEIYEACKKIDPNDKETWHREWLITAEALERHGKEADAVGNWYTARNCYIRALNYYRIAEYAVMDNDTEKIRIFRKVNELFEAAGKYFDVKPEKIQVDYEDVKLDGYFFSPSWIKGPKPTILALNGGDEWSVENYFWLGPAFISCGYNFMVYDQPGTGLSMYEKGKGRRADSEAFHSRAIDFLLTRPEVDPSKIIVHGESFAAYDSLRFASFDHRIAAVISDGGTHAFDWEAMLKWMPTSLAAHGMRILGAKSLDDFAGNPRFAYNLEGVLHQIECPLLVMHGAEEILVQPNPLTQALKNYEQAGSKNKTFFAIEDRRLGGLEHCQVDNINVLHEVVLNWLCSIGLGPSAPRPSDC</sequence>
<dbReference type="Pfam" id="PF06500">
    <property type="entry name" value="FrsA-like"/>
    <property type="match status" value="1"/>
</dbReference>
<dbReference type="EMBL" id="ACVI01000003">
    <property type="protein sequence ID" value="EET89291.1"/>
    <property type="molecule type" value="Genomic_DNA"/>
</dbReference>
<keyword evidence="1 2" id="KW-0378">Hydrolase</keyword>
<dbReference type="InterPro" id="IPR029058">
    <property type="entry name" value="AB_hydrolase_fold"/>
</dbReference>
<evidence type="ECO:0000313" key="3">
    <source>
        <dbReference type="Proteomes" id="UP000004198"/>
    </source>
</evidence>
<dbReference type="Proteomes" id="UP000004198">
    <property type="component" value="Unassembled WGS sequence"/>
</dbReference>
<dbReference type="PANTHER" id="PTHR22946:SF12">
    <property type="entry name" value="CONIDIAL PIGMENT BIOSYNTHESIS PROTEIN AYG1 (AFU_ORTHOLOGUE AFUA_2G17550)"/>
    <property type="match status" value="1"/>
</dbReference>
<evidence type="ECO:0000256" key="1">
    <source>
        <dbReference type="ARBA" id="ARBA00022801"/>
    </source>
</evidence>
<dbReference type="SUPFAM" id="SSF53474">
    <property type="entry name" value="alpha/beta-Hydrolases"/>
    <property type="match status" value="1"/>
</dbReference>
<name>C6PNH0_9CLOT</name>
<reference evidence="2 3" key="1">
    <citation type="submission" date="2009-06" db="EMBL/GenBank/DDBJ databases">
        <title>The draft genome of Clostridium carboxidivorans P7.</title>
        <authorList>
            <consortium name="US DOE Joint Genome Institute (JGI-PGF)"/>
            <person name="Lucas S."/>
            <person name="Copeland A."/>
            <person name="Lapidus A."/>
            <person name="Glavina del Rio T."/>
            <person name="Tice H."/>
            <person name="Bruce D."/>
            <person name="Goodwin L."/>
            <person name="Pitluck S."/>
            <person name="Larimer F."/>
            <person name="Land M.L."/>
            <person name="Hauser L."/>
            <person name="Hemme C.L."/>
        </authorList>
    </citation>
    <scope>NUCLEOTIDE SEQUENCE [LARGE SCALE GENOMIC DNA]</scope>
    <source>
        <strain evidence="2 3">P7</strain>
    </source>
</reference>
<proteinExistence type="predicted"/>
<gene>
    <name evidence="2" type="ORF">CcarbDRAFT_0337</name>
</gene>
<dbReference type="PANTHER" id="PTHR22946">
    <property type="entry name" value="DIENELACTONE HYDROLASE DOMAIN-CONTAINING PROTEIN-RELATED"/>
    <property type="match status" value="1"/>
</dbReference>
<protein>
    <submittedName>
        <fullName evidence="2">Alpha/beta superfamily hydrolase</fullName>
    </submittedName>
</protein>
<keyword evidence="3" id="KW-1185">Reference proteome</keyword>
<dbReference type="GO" id="GO:0016787">
    <property type="term" value="F:hydrolase activity"/>
    <property type="evidence" value="ECO:0007669"/>
    <property type="project" value="UniProtKB-KW"/>
</dbReference>
<dbReference type="STRING" id="536227.Ccar_23105"/>
<dbReference type="AlphaFoldDB" id="C6PNH0"/>
<dbReference type="eggNOG" id="COG1073">
    <property type="taxonomic scope" value="Bacteria"/>
</dbReference>
<dbReference type="InterPro" id="IPR010520">
    <property type="entry name" value="FrsA-like"/>
</dbReference>
<dbReference type="InterPro" id="IPR050261">
    <property type="entry name" value="FrsA_esterase"/>
</dbReference>